<evidence type="ECO:0000313" key="4">
    <source>
        <dbReference type="Proteomes" id="UP000487757"/>
    </source>
</evidence>
<organism evidence="3 4">
    <name type="scientific">Pedobacter petrophilus</name>
    <dbReference type="NCBI Taxonomy" id="1908241"/>
    <lineage>
        <taxon>Bacteria</taxon>
        <taxon>Pseudomonadati</taxon>
        <taxon>Bacteroidota</taxon>
        <taxon>Sphingobacteriia</taxon>
        <taxon>Sphingobacteriales</taxon>
        <taxon>Sphingobacteriaceae</taxon>
        <taxon>Pedobacter</taxon>
    </lineage>
</organism>
<dbReference type="InterPro" id="IPR000073">
    <property type="entry name" value="AB_hydrolase_1"/>
</dbReference>
<dbReference type="InterPro" id="IPR029058">
    <property type="entry name" value="AB_hydrolase_fold"/>
</dbReference>
<dbReference type="SUPFAM" id="SSF53474">
    <property type="entry name" value="alpha/beta-Hydrolases"/>
    <property type="match status" value="1"/>
</dbReference>
<keyword evidence="1" id="KW-0732">Signal</keyword>
<evidence type="ECO:0000313" key="3">
    <source>
        <dbReference type="EMBL" id="MRX78122.1"/>
    </source>
</evidence>
<keyword evidence="4" id="KW-1185">Reference proteome</keyword>
<accession>A0A7K0G3B0</accession>
<gene>
    <name evidence="3" type="ORF">GJU39_18750</name>
</gene>
<feature type="chain" id="PRO_5029644657" evidence="1">
    <location>
        <begin position="22"/>
        <end position="359"/>
    </location>
</feature>
<name>A0A7K0G3B0_9SPHI</name>
<keyword evidence="3" id="KW-0378">Hydrolase</keyword>
<dbReference type="EMBL" id="WKKH01000040">
    <property type="protein sequence ID" value="MRX78122.1"/>
    <property type="molecule type" value="Genomic_DNA"/>
</dbReference>
<dbReference type="AlphaFoldDB" id="A0A7K0G3B0"/>
<dbReference type="PANTHER" id="PTHR43265">
    <property type="entry name" value="ESTERASE ESTD"/>
    <property type="match status" value="1"/>
</dbReference>
<feature type="domain" description="AB hydrolase-1" evidence="2">
    <location>
        <begin position="56"/>
        <end position="302"/>
    </location>
</feature>
<proteinExistence type="predicted"/>
<feature type="signal peptide" evidence="1">
    <location>
        <begin position="1"/>
        <end position="21"/>
    </location>
</feature>
<sequence>MMKKITLLFACITSFVKLAMAQSFSNTEVSFKSPDNKITYGGTLSVPTGNKKYPALIFISGTGKQDRDGLMAGHKVFLEIATELAKNGYAVLRLDDRGVGKTSGTYEAATTADFANDALLAVQYLKTNKQVNTKKIGFIGHSEGGAIMSIAAPQSKDVRYLISLSGLAMNGYDALMSQNQKIVAESQLPDYDKARSNDINTLMFNVALKYADSTNMEEKLNETYKAWKAKDDIYFKTLNVQFDHFRFPVYSFVNYAIGPWYRYFIKYDAQKTMSKIKVPVLAINGDKDNYVIGEPNLQNWKNYIAAGGNKNVETHLLKNVNHLLMPCEKCTQAETQTSKNSVSPEVLKIIITWLNKTIK</sequence>
<dbReference type="PANTHER" id="PTHR43265:SF1">
    <property type="entry name" value="ESTERASE ESTD"/>
    <property type="match status" value="1"/>
</dbReference>
<evidence type="ECO:0000259" key="2">
    <source>
        <dbReference type="Pfam" id="PF00561"/>
    </source>
</evidence>
<dbReference type="Pfam" id="PF00561">
    <property type="entry name" value="Abhydrolase_1"/>
    <property type="match status" value="1"/>
</dbReference>
<comment type="caution">
    <text evidence="3">The sequence shown here is derived from an EMBL/GenBank/DDBJ whole genome shotgun (WGS) entry which is preliminary data.</text>
</comment>
<protein>
    <submittedName>
        <fullName evidence="3">Alpha/beta fold hydrolase</fullName>
    </submittedName>
</protein>
<dbReference type="Gene3D" id="3.40.50.1820">
    <property type="entry name" value="alpha/beta hydrolase"/>
    <property type="match status" value="1"/>
</dbReference>
<dbReference type="Proteomes" id="UP000487757">
    <property type="component" value="Unassembled WGS sequence"/>
</dbReference>
<dbReference type="GO" id="GO:0052689">
    <property type="term" value="F:carboxylic ester hydrolase activity"/>
    <property type="evidence" value="ECO:0007669"/>
    <property type="project" value="TreeGrafter"/>
</dbReference>
<evidence type="ECO:0000256" key="1">
    <source>
        <dbReference type="SAM" id="SignalP"/>
    </source>
</evidence>
<reference evidence="3 4" key="1">
    <citation type="submission" date="2019-11" db="EMBL/GenBank/DDBJ databases">
        <title>Pedobacter petrophilus genome.</title>
        <authorList>
            <person name="Feldbauer M.J."/>
            <person name="Newman J.D."/>
        </authorList>
    </citation>
    <scope>NUCLEOTIDE SEQUENCE [LARGE SCALE GENOMIC DNA]</scope>
    <source>
        <strain evidence="3 4">LMG 29686</strain>
    </source>
</reference>
<dbReference type="InterPro" id="IPR053145">
    <property type="entry name" value="AB_hydrolase_Est10"/>
</dbReference>